<accession>A0AC58IG26</accession>
<dbReference type="Proteomes" id="UP000000437">
    <property type="component" value="Chromosome 22"/>
</dbReference>
<keyword evidence="1" id="KW-1185">Reference proteome</keyword>
<gene>
    <name evidence="2" type="primary">si:dkey-222f2.7</name>
</gene>
<proteinExistence type="predicted"/>
<protein>
    <submittedName>
        <fullName evidence="2">Uncharacterized protein si:dkey-222f2.7 isoform X2</fullName>
    </submittedName>
</protein>
<organism evidence="1 2">
    <name type="scientific">Danio rerio</name>
    <name type="common">Zebrafish</name>
    <name type="synonym">Brachydanio rerio</name>
    <dbReference type="NCBI Taxonomy" id="7955"/>
    <lineage>
        <taxon>Eukaryota</taxon>
        <taxon>Metazoa</taxon>
        <taxon>Chordata</taxon>
        <taxon>Craniata</taxon>
        <taxon>Vertebrata</taxon>
        <taxon>Euteleostomi</taxon>
        <taxon>Actinopterygii</taxon>
        <taxon>Neopterygii</taxon>
        <taxon>Teleostei</taxon>
        <taxon>Ostariophysi</taxon>
        <taxon>Cypriniformes</taxon>
        <taxon>Danionidae</taxon>
        <taxon>Danioninae</taxon>
        <taxon>Danio</taxon>
    </lineage>
</organism>
<evidence type="ECO:0000313" key="1">
    <source>
        <dbReference type="Proteomes" id="UP000000437"/>
    </source>
</evidence>
<sequence>MVNRMFTAAMVKKGNTELYRVNLSLSLSLKCTPLSTALSDRLCKHLQGNYFRQRKKMFCSFVFICLCFSCLVGVFADSGVVKSVMEGDPVTLESGVTGLQAKDALKWNFGHEKKTIARINKEAGISSTSDGDAVGFRDRLKLDHQTGSLTIMNTRTADSGLYQLIISGQTAIKCTFSVNVYNHLPVPVITSESSNSCSVLCSVVNVSAVSLSWYKGNSVFSSISVSDLSSSLHLDLKCLDDSYSCVVNISNTKQTTHLTNTEICQPCPVTTINSSPSPLPTTESSKCEHLNITELCQKHAELVGGWGSAEVGLRLFVTALMGVAAAAAVVLLVNDIRSTRASMTKTGDLS</sequence>
<reference evidence="2" key="1">
    <citation type="submission" date="2025-08" db="UniProtKB">
        <authorList>
            <consortium name="RefSeq"/>
        </authorList>
    </citation>
    <scope>IDENTIFICATION</scope>
    <source>
        <strain evidence="2">Tuebingen</strain>
        <tissue evidence="2">Fibroblasts and whole tissue</tissue>
    </source>
</reference>
<name>A0AC58IG26_DANRE</name>
<dbReference type="RefSeq" id="XP_073793175.1">
    <property type="nucleotide sequence ID" value="XM_073937074.1"/>
</dbReference>
<evidence type="ECO:0000313" key="2">
    <source>
        <dbReference type="RefSeq" id="XP_073793175.1"/>
    </source>
</evidence>